<reference evidence="2 3" key="1">
    <citation type="journal article" date="2006" name="Nature">
        <title>Global trends of whole-genome duplications revealed by the ciliate Paramecium tetraurelia.</title>
        <authorList>
            <consortium name="Genoscope"/>
            <person name="Aury J.-M."/>
            <person name="Jaillon O."/>
            <person name="Duret L."/>
            <person name="Noel B."/>
            <person name="Jubin C."/>
            <person name="Porcel B.M."/>
            <person name="Segurens B."/>
            <person name="Daubin V."/>
            <person name="Anthouard V."/>
            <person name="Aiach N."/>
            <person name="Arnaiz O."/>
            <person name="Billaut A."/>
            <person name="Beisson J."/>
            <person name="Blanc I."/>
            <person name="Bouhouche K."/>
            <person name="Camara F."/>
            <person name="Duharcourt S."/>
            <person name="Guigo R."/>
            <person name="Gogendeau D."/>
            <person name="Katinka M."/>
            <person name="Keller A.-M."/>
            <person name="Kissmehl R."/>
            <person name="Klotz C."/>
            <person name="Koll F."/>
            <person name="Le Moue A."/>
            <person name="Lepere C."/>
            <person name="Malinsky S."/>
            <person name="Nowacki M."/>
            <person name="Nowak J.K."/>
            <person name="Plattner H."/>
            <person name="Poulain J."/>
            <person name="Ruiz F."/>
            <person name="Serrano V."/>
            <person name="Zagulski M."/>
            <person name="Dessen P."/>
            <person name="Betermier M."/>
            <person name="Weissenbach J."/>
            <person name="Scarpelli C."/>
            <person name="Schachter V."/>
            <person name="Sperling L."/>
            <person name="Meyer E."/>
            <person name="Cohen J."/>
            <person name="Wincker P."/>
        </authorList>
    </citation>
    <scope>NUCLEOTIDE SEQUENCE [LARGE SCALE GENOMIC DNA]</scope>
    <source>
        <strain evidence="2 3">Stock d4-2</strain>
    </source>
</reference>
<dbReference type="GeneID" id="5027672"/>
<name>A0CUM3_PARTE</name>
<protein>
    <recommendedName>
        <fullName evidence="4">Transmembrane protein</fullName>
    </recommendedName>
</protein>
<organism evidence="2 3">
    <name type="scientific">Paramecium tetraurelia</name>
    <dbReference type="NCBI Taxonomy" id="5888"/>
    <lineage>
        <taxon>Eukaryota</taxon>
        <taxon>Sar</taxon>
        <taxon>Alveolata</taxon>
        <taxon>Ciliophora</taxon>
        <taxon>Intramacronucleata</taxon>
        <taxon>Oligohymenophorea</taxon>
        <taxon>Peniculida</taxon>
        <taxon>Parameciidae</taxon>
        <taxon>Paramecium</taxon>
    </lineage>
</organism>
<feature type="transmembrane region" description="Helical" evidence="1">
    <location>
        <begin position="116"/>
        <end position="135"/>
    </location>
</feature>
<keyword evidence="1" id="KW-1133">Transmembrane helix</keyword>
<keyword evidence="3" id="KW-1185">Reference proteome</keyword>
<proteinExistence type="predicted"/>
<keyword evidence="1" id="KW-0472">Membrane</keyword>
<feature type="transmembrane region" description="Helical" evidence="1">
    <location>
        <begin position="156"/>
        <end position="175"/>
    </location>
</feature>
<dbReference type="EMBL" id="CT868185">
    <property type="protein sequence ID" value="CAK74490.1"/>
    <property type="molecule type" value="Genomic_DNA"/>
</dbReference>
<dbReference type="KEGG" id="ptm:GSPATT00010690001"/>
<evidence type="ECO:0000313" key="3">
    <source>
        <dbReference type="Proteomes" id="UP000000600"/>
    </source>
</evidence>
<dbReference type="AlphaFoldDB" id="A0CUM3"/>
<sequence>MQQRKIYCFGIYPLLQFLQNFLLHFLSLFNYFQSIFNKVLLDFFNIILHKIYLQINYFHFLFFQSFYNHIFLNQAQNDIETIKKHTFYDFLHSFPPIPNQQLQLSLIACSLEKINFLYYYSLIILLFGILLSMCFHILKQLQQEKFNLPIRIIQNLVFDICFFIYLLNLFLNQIIMNSPLFYFYTFLQGDCLRSRIRHFFQFVISSEKCLLLNLLWIENLLSSQTFFFFTVLIKYLDTKTIYQ</sequence>
<dbReference type="RefSeq" id="XP_001441887.1">
    <property type="nucleotide sequence ID" value="XM_001441850.1"/>
</dbReference>
<evidence type="ECO:0008006" key="4">
    <source>
        <dbReference type="Google" id="ProtNLM"/>
    </source>
</evidence>
<evidence type="ECO:0000256" key="1">
    <source>
        <dbReference type="SAM" id="Phobius"/>
    </source>
</evidence>
<gene>
    <name evidence="2" type="ORF">GSPATT00010690001</name>
</gene>
<dbReference type="Proteomes" id="UP000000600">
    <property type="component" value="Unassembled WGS sequence"/>
</dbReference>
<dbReference type="HOGENOM" id="CLU_1144439_0_0_1"/>
<accession>A0CUM3</accession>
<feature type="transmembrane region" description="Helical" evidence="1">
    <location>
        <begin position="12"/>
        <end position="32"/>
    </location>
</feature>
<dbReference type="InParanoid" id="A0CUM3"/>
<keyword evidence="1" id="KW-0812">Transmembrane</keyword>
<evidence type="ECO:0000313" key="2">
    <source>
        <dbReference type="EMBL" id="CAK74490.1"/>
    </source>
</evidence>